<evidence type="ECO:0000313" key="3">
    <source>
        <dbReference type="EMBL" id="GCC28567.1"/>
    </source>
</evidence>
<reference evidence="3 4" key="1">
    <citation type="journal article" date="2018" name="Nat. Ecol. Evol.">
        <title>Shark genomes provide insights into elasmobranch evolution and the origin of vertebrates.</title>
        <authorList>
            <person name="Hara Y"/>
            <person name="Yamaguchi K"/>
            <person name="Onimaru K"/>
            <person name="Kadota M"/>
            <person name="Koyanagi M"/>
            <person name="Keeley SD"/>
            <person name="Tatsumi K"/>
            <person name="Tanaka K"/>
            <person name="Motone F"/>
            <person name="Kageyama Y"/>
            <person name="Nozu R"/>
            <person name="Adachi N"/>
            <person name="Nishimura O"/>
            <person name="Nakagawa R"/>
            <person name="Tanegashima C"/>
            <person name="Kiyatake I"/>
            <person name="Matsumoto R"/>
            <person name="Murakumo K"/>
            <person name="Nishida K"/>
            <person name="Terakita A"/>
            <person name="Kuratani S"/>
            <person name="Sato K"/>
            <person name="Hyodo S Kuraku.S."/>
        </authorList>
    </citation>
    <scope>NUCLEOTIDE SEQUENCE [LARGE SCALE GENOMIC DNA]</scope>
</reference>
<dbReference type="InterPro" id="IPR001811">
    <property type="entry name" value="Chemokine_IL8-like_dom"/>
</dbReference>
<evidence type="ECO:0000256" key="1">
    <source>
        <dbReference type="ARBA" id="ARBA00022514"/>
    </source>
</evidence>
<dbReference type="SMART" id="SM00199">
    <property type="entry name" value="SCY"/>
    <property type="match status" value="1"/>
</dbReference>
<dbReference type="GO" id="GO:0008009">
    <property type="term" value="F:chemokine activity"/>
    <property type="evidence" value="ECO:0007669"/>
    <property type="project" value="InterPro"/>
</dbReference>
<protein>
    <recommendedName>
        <fullName evidence="2">Chemokine interleukin-8-like domain-containing protein</fullName>
    </recommendedName>
</protein>
<keyword evidence="1" id="KW-0202">Cytokine</keyword>
<sequence length="152" mass="17252">MSLITETNIYSLNAAEKGPCILYEGISERNTRLEHIYKTSKKMNCKLQAITLLALAFVCAESTVNPPRCLCLNVVKKVPHRLIEDYLIIPKETHCSKTQIILVVNVNNSQMETCLDPGTNQGRALVECWERIGHDITRKRECIPLRKRGTNN</sequence>
<dbReference type="EMBL" id="BEZZ01000212">
    <property type="protein sequence ID" value="GCC28567.1"/>
    <property type="molecule type" value="Genomic_DNA"/>
</dbReference>
<keyword evidence="4" id="KW-1185">Reference proteome</keyword>
<proteinExistence type="predicted"/>
<dbReference type="Pfam" id="PF00048">
    <property type="entry name" value="IL8"/>
    <property type="match status" value="1"/>
</dbReference>
<feature type="domain" description="Chemokine interleukin-8-like" evidence="2">
    <location>
        <begin position="66"/>
        <end position="129"/>
    </location>
</feature>
<dbReference type="Gene3D" id="2.40.50.40">
    <property type="match status" value="1"/>
</dbReference>
<comment type="caution">
    <text evidence="3">The sequence shown here is derived from an EMBL/GenBank/DDBJ whole genome shotgun (WGS) entry which is preliminary data.</text>
</comment>
<dbReference type="OrthoDB" id="8460355at2759"/>
<dbReference type="Proteomes" id="UP000287033">
    <property type="component" value="Unassembled WGS sequence"/>
</dbReference>
<accession>A0A401SDS6</accession>
<name>A0A401SDS6_CHIPU</name>
<dbReference type="InterPro" id="IPR036048">
    <property type="entry name" value="Interleukin_8-like_sf"/>
</dbReference>
<dbReference type="GO" id="GO:0006955">
    <property type="term" value="P:immune response"/>
    <property type="evidence" value="ECO:0007669"/>
    <property type="project" value="InterPro"/>
</dbReference>
<organism evidence="3 4">
    <name type="scientific">Chiloscyllium punctatum</name>
    <name type="common">Brownbanded bambooshark</name>
    <name type="synonym">Hemiscyllium punctatum</name>
    <dbReference type="NCBI Taxonomy" id="137246"/>
    <lineage>
        <taxon>Eukaryota</taxon>
        <taxon>Metazoa</taxon>
        <taxon>Chordata</taxon>
        <taxon>Craniata</taxon>
        <taxon>Vertebrata</taxon>
        <taxon>Chondrichthyes</taxon>
        <taxon>Elasmobranchii</taxon>
        <taxon>Galeomorphii</taxon>
        <taxon>Galeoidea</taxon>
        <taxon>Orectolobiformes</taxon>
        <taxon>Hemiscylliidae</taxon>
        <taxon>Chiloscyllium</taxon>
    </lineage>
</organism>
<gene>
    <name evidence="3" type="ORF">chiPu_0006998</name>
</gene>
<dbReference type="SUPFAM" id="SSF54117">
    <property type="entry name" value="Interleukin 8-like chemokines"/>
    <property type="match status" value="1"/>
</dbReference>
<dbReference type="AlphaFoldDB" id="A0A401SDS6"/>
<evidence type="ECO:0000259" key="2">
    <source>
        <dbReference type="SMART" id="SM00199"/>
    </source>
</evidence>
<dbReference type="GO" id="GO:0005615">
    <property type="term" value="C:extracellular space"/>
    <property type="evidence" value="ECO:0007669"/>
    <property type="project" value="UniProtKB-KW"/>
</dbReference>
<dbReference type="OMA" id="CWESINK"/>
<evidence type="ECO:0000313" key="4">
    <source>
        <dbReference type="Proteomes" id="UP000287033"/>
    </source>
</evidence>